<dbReference type="EMBL" id="JBHSFI010000001">
    <property type="protein sequence ID" value="MFC4626638.1"/>
    <property type="molecule type" value="Genomic_DNA"/>
</dbReference>
<dbReference type="InterPro" id="IPR029068">
    <property type="entry name" value="Glyas_Bleomycin-R_OHBP_Dase"/>
</dbReference>
<protein>
    <submittedName>
        <fullName evidence="2">VOC family protein</fullName>
    </submittedName>
</protein>
<dbReference type="PROSITE" id="PS51819">
    <property type="entry name" value="VOC"/>
    <property type="match status" value="1"/>
</dbReference>
<dbReference type="Pfam" id="PF18029">
    <property type="entry name" value="Glyoxalase_6"/>
    <property type="match status" value="1"/>
</dbReference>
<dbReference type="CDD" id="cd06587">
    <property type="entry name" value="VOC"/>
    <property type="match status" value="1"/>
</dbReference>
<evidence type="ECO:0000313" key="2">
    <source>
        <dbReference type="EMBL" id="MFC4626638.1"/>
    </source>
</evidence>
<evidence type="ECO:0000259" key="1">
    <source>
        <dbReference type="PROSITE" id="PS51819"/>
    </source>
</evidence>
<dbReference type="Gene3D" id="3.10.180.10">
    <property type="entry name" value="2,3-Dihydroxybiphenyl 1,2-Dioxygenase, domain 1"/>
    <property type="match status" value="1"/>
</dbReference>
<evidence type="ECO:0000313" key="3">
    <source>
        <dbReference type="Proteomes" id="UP001596011"/>
    </source>
</evidence>
<comment type="caution">
    <text evidence="2">The sequence shown here is derived from an EMBL/GenBank/DDBJ whole genome shotgun (WGS) entry which is preliminary data.</text>
</comment>
<dbReference type="SUPFAM" id="SSF54593">
    <property type="entry name" value="Glyoxalase/Bleomycin resistance protein/Dihydroxybiphenyl dioxygenase"/>
    <property type="match status" value="1"/>
</dbReference>
<dbReference type="Proteomes" id="UP001596011">
    <property type="component" value="Unassembled WGS sequence"/>
</dbReference>
<dbReference type="InterPro" id="IPR037523">
    <property type="entry name" value="VOC_core"/>
</dbReference>
<accession>A0ABV9H9G4</accession>
<keyword evidence="3" id="KW-1185">Reference proteome</keyword>
<organism evidence="2 3">
    <name type="scientific">Promicromonospora alba</name>
    <dbReference type="NCBI Taxonomy" id="1616110"/>
    <lineage>
        <taxon>Bacteria</taxon>
        <taxon>Bacillati</taxon>
        <taxon>Actinomycetota</taxon>
        <taxon>Actinomycetes</taxon>
        <taxon>Micrococcales</taxon>
        <taxon>Promicromonosporaceae</taxon>
        <taxon>Promicromonospora</taxon>
    </lineage>
</organism>
<sequence length="118" mass="12914">MSEFLSDGVELFAASCVADYAAAYPWWESFLGMPPSFKATPTEAVWEVAPHRWIVLEERPERAGNATHTLFVGDLDARVAAISARGIEPSDLETYDGVRKVIYRDPEGNEIGLGGNPS</sequence>
<dbReference type="InterPro" id="IPR041581">
    <property type="entry name" value="Glyoxalase_6"/>
</dbReference>
<gene>
    <name evidence="2" type="ORF">ACFO6V_00240</name>
</gene>
<reference evidence="3" key="1">
    <citation type="journal article" date="2019" name="Int. J. Syst. Evol. Microbiol.">
        <title>The Global Catalogue of Microorganisms (GCM) 10K type strain sequencing project: providing services to taxonomists for standard genome sequencing and annotation.</title>
        <authorList>
            <consortium name="The Broad Institute Genomics Platform"/>
            <consortium name="The Broad Institute Genome Sequencing Center for Infectious Disease"/>
            <person name="Wu L."/>
            <person name="Ma J."/>
        </authorList>
    </citation>
    <scope>NUCLEOTIDE SEQUENCE [LARGE SCALE GENOMIC DNA]</scope>
    <source>
        <strain evidence="3">CCUG 42722</strain>
    </source>
</reference>
<dbReference type="RefSeq" id="WP_377130941.1">
    <property type="nucleotide sequence ID" value="NZ_JBHSFI010000001.1"/>
</dbReference>
<proteinExistence type="predicted"/>
<name>A0ABV9H9G4_9MICO</name>
<feature type="domain" description="VOC" evidence="1">
    <location>
        <begin position="8"/>
        <end position="116"/>
    </location>
</feature>